<accession>A0A365KKG3</accession>
<proteinExistence type="predicted"/>
<evidence type="ECO:0008006" key="3">
    <source>
        <dbReference type="Google" id="ProtNLM"/>
    </source>
</evidence>
<evidence type="ECO:0000313" key="2">
    <source>
        <dbReference type="Proteomes" id="UP000251002"/>
    </source>
</evidence>
<evidence type="ECO:0000313" key="1">
    <source>
        <dbReference type="EMBL" id="RAZ73623.1"/>
    </source>
</evidence>
<protein>
    <recommendedName>
        <fullName evidence="3">DUF2190 domain-containing protein</fullName>
    </recommendedName>
</protein>
<dbReference type="AlphaFoldDB" id="A0A365KKG3"/>
<gene>
    <name evidence="1" type="ORF">DP120_16950</name>
</gene>
<sequence length="135" mass="13351">MINKRGGVVPDSFGLSLTVFAQDATAAAPVKAGAPLKLATTGAYHAVKCADGDAVELVAKHTVTDPDAPLGVHAYGFSRNAEFKYSGAVAVGNSIVADANGGVKAAVDGAGAAVDNGTFVALVNTAKGTVEVLLP</sequence>
<comment type="caution">
    <text evidence="1">The sequence shown here is derived from an EMBL/GenBank/DDBJ whole genome shotgun (WGS) entry which is preliminary data.</text>
</comment>
<reference evidence="1 2" key="1">
    <citation type="submission" date="2018-06" db="EMBL/GenBank/DDBJ databases">
        <title>The draft genome sequences of strains SCU63 and S1.</title>
        <authorList>
            <person name="Gan L."/>
        </authorList>
    </citation>
    <scope>NUCLEOTIDE SEQUENCE [LARGE SCALE GENOMIC DNA]</scope>
    <source>
        <strain evidence="1 2">SCU63</strain>
    </source>
</reference>
<organism evidence="1 2">
    <name type="scientific">Planococcus halotolerans</name>
    <dbReference type="NCBI Taxonomy" id="2233542"/>
    <lineage>
        <taxon>Bacteria</taxon>
        <taxon>Bacillati</taxon>
        <taxon>Bacillota</taxon>
        <taxon>Bacilli</taxon>
        <taxon>Bacillales</taxon>
        <taxon>Caryophanaceae</taxon>
        <taxon>Planococcus</taxon>
    </lineage>
</organism>
<keyword evidence="2" id="KW-1185">Reference proteome</keyword>
<dbReference type="Proteomes" id="UP000251002">
    <property type="component" value="Unassembled WGS sequence"/>
</dbReference>
<dbReference type="EMBL" id="QLZR01000009">
    <property type="protein sequence ID" value="RAZ73623.1"/>
    <property type="molecule type" value="Genomic_DNA"/>
</dbReference>
<dbReference type="RefSeq" id="WP_112224813.1">
    <property type="nucleotide sequence ID" value="NZ_CP196859.1"/>
</dbReference>
<name>A0A365KKG3_9BACL</name>